<keyword evidence="5 6" id="KW-0472">Membrane</keyword>
<proteinExistence type="inferred from homology"/>
<name>A0A2I1M8P6_9FIRM</name>
<dbReference type="InterPro" id="IPR002549">
    <property type="entry name" value="AI-2E-like"/>
</dbReference>
<dbReference type="RefSeq" id="WP_101540519.1">
    <property type="nucleotide sequence ID" value="NZ_PKGS01000004.1"/>
</dbReference>
<evidence type="ECO:0000256" key="3">
    <source>
        <dbReference type="ARBA" id="ARBA00022692"/>
    </source>
</evidence>
<dbReference type="GO" id="GO:0055085">
    <property type="term" value="P:transmembrane transport"/>
    <property type="evidence" value="ECO:0007669"/>
    <property type="project" value="TreeGrafter"/>
</dbReference>
<dbReference type="AlphaFoldDB" id="A0A2I1M8P6"/>
<evidence type="ECO:0000256" key="5">
    <source>
        <dbReference type="ARBA" id="ARBA00023136"/>
    </source>
</evidence>
<feature type="transmembrane region" description="Helical" evidence="6">
    <location>
        <begin position="323"/>
        <end position="349"/>
    </location>
</feature>
<reference evidence="7 8" key="1">
    <citation type="submission" date="2017-12" db="EMBL/GenBank/DDBJ databases">
        <title>Phylogenetic diversity of female urinary microbiome.</title>
        <authorList>
            <person name="Thomas-White K."/>
            <person name="Wolfe A.J."/>
        </authorList>
    </citation>
    <scope>NUCLEOTIDE SEQUENCE [LARGE SCALE GENOMIC DNA]</scope>
    <source>
        <strain evidence="7 8">UMB0119</strain>
    </source>
</reference>
<dbReference type="PANTHER" id="PTHR21716">
    <property type="entry name" value="TRANSMEMBRANE PROTEIN"/>
    <property type="match status" value="1"/>
</dbReference>
<dbReference type="EMBL" id="PKGS01000004">
    <property type="protein sequence ID" value="PKZ16496.1"/>
    <property type="molecule type" value="Genomic_DNA"/>
</dbReference>
<evidence type="ECO:0000256" key="4">
    <source>
        <dbReference type="ARBA" id="ARBA00022989"/>
    </source>
</evidence>
<feature type="transmembrane region" description="Helical" evidence="6">
    <location>
        <begin position="169"/>
        <end position="187"/>
    </location>
</feature>
<feature type="transmembrane region" description="Helical" evidence="6">
    <location>
        <begin position="286"/>
        <end position="303"/>
    </location>
</feature>
<feature type="transmembrane region" description="Helical" evidence="6">
    <location>
        <begin position="65"/>
        <end position="86"/>
    </location>
</feature>
<keyword evidence="4 6" id="KW-1133">Transmembrane helix</keyword>
<comment type="subcellular location">
    <subcellularLocation>
        <location evidence="1">Membrane</location>
        <topology evidence="1">Multi-pass membrane protein</topology>
    </subcellularLocation>
</comment>
<feature type="transmembrane region" description="Helical" evidence="6">
    <location>
        <begin position="34"/>
        <end position="53"/>
    </location>
</feature>
<feature type="transmembrane region" description="Helical" evidence="6">
    <location>
        <begin position="227"/>
        <end position="247"/>
    </location>
</feature>
<feature type="transmembrane region" description="Helical" evidence="6">
    <location>
        <begin position="259"/>
        <end position="279"/>
    </location>
</feature>
<evidence type="ECO:0000256" key="1">
    <source>
        <dbReference type="ARBA" id="ARBA00004141"/>
    </source>
</evidence>
<comment type="similarity">
    <text evidence="2">Belongs to the autoinducer-2 exporter (AI-2E) (TC 2.A.86) family.</text>
</comment>
<keyword evidence="3 6" id="KW-0812">Transmembrane</keyword>
<evidence type="ECO:0000256" key="6">
    <source>
        <dbReference type="SAM" id="Phobius"/>
    </source>
</evidence>
<dbReference type="PANTHER" id="PTHR21716:SF68">
    <property type="entry name" value="TRANSPORT PROTEIN YTVI-RELATED"/>
    <property type="match status" value="1"/>
</dbReference>
<feature type="transmembrane region" description="Helical" evidence="6">
    <location>
        <begin position="10"/>
        <end position="28"/>
    </location>
</feature>
<accession>A0A2I1M8P6</accession>
<keyword evidence="8" id="KW-1185">Reference proteome</keyword>
<evidence type="ECO:0000313" key="8">
    <source>
        <dbReference type="Proteomes" id="UP000234335"/>
    </source>
</evidence>
<dbReference type="GO" id="GO:0016020">
    <property type="term" value="C:membrane"/>
    <property type="evidence" value="ECO:0007669"/>
    <property type="project" value="UniProtKB-SubCell"/>
</dbReference>
<protein>
    <submittedName>
        <fullName evidence="7">AI-2E family transporter</fullName>
    </submittedName>
</protein>
<evidence type="ECO:0000256" key="2">
    <source>
        <dbReference type="ARBA" id="ARBA00009773"/>
    </source>
</evidence>
<evidence type="ECO:0000313" key="7">
    <source>
        <dbReference type="EMBL" id="PKZ16496.1"/>
    </source>
</evidence>
<organism evidence="7 8">
    <name type="scientific">Anaerococcus octavius</name>
    <dbReference type="NCBI Taxonomy" id="54007"/>
    <lineage>
        <taxon>Bacteria</taxon>
        <taxon>Bacillati</taxon>
        <taxon>Bacillota</taxon>
        <taxon>Tissierellia</taxon>
        <taxon>Tissierellales</taxon>
        <taxon>Peptoniphilaceae</taxon>
        <taxon>Anaerococcus</taxon>
    </lineage>
</organism>
<sequence>MRNKELYERIFLRTTIIVLTILFLVFLAPALINALMPIILALVLVELLAPSIRKIDDILPIKHKAVSYLLGTVLLLLLLFFLLWFIQFIVNQVSGLVGNIISNWDKIVSSVNTWINDANSQINLMPDYVSNTIRSGLNSLYEWLGSLQKNAINITFGFTQAFINTSNDIIFFVITFVVAFYIILGDMQNVSNKYHLLIPEKSKNNLSLIRTVFKNSTWNYIKSQLKLALLCTIIMAIFLFFIGQQYFIPIALILGFVDLLPMIGPIIVLLPWSIIELLIFDNTFKALGLLIVLTAWTGLRQVISPKVIGSSADIHPILSVIALYAGLKLFGVMGAIFLPVIFIFIVGIYRSGIIDNWIYDYKEFFKYVSNTLNIGKRNIDISDDN</sequence>
<dbReference type="Pfam" id="PF01594">
    <property type="entry name" value="AI-2E_transport"/>
    <property type="match status" value="1"/>
</dbReference>
<gene>
    <name evidence="7" type="ORF">CYJ34_06695</name>
</gene>
<comment type="caution">
    <text evidence="7">The sequence shown here is derived from an EMBL/GenBank/DDBJ whole genome shotgun (WGS) entry which is preliminary data.</text>
</comment>
<dbReference type="Proteomes" id="UP000234335">
    <property type="component" value="Unassembled WGS sequence"/>
</dbReference>